<sequence>MSKQYFKKGLPQLRFLEFKDGPEWSQKKLSDPKVAIFVKEKGKVSSLTLDTYISTENILPDYQGVVTASKLPPSGSFTLYKNNDVLISNIRPYLKKVWHADKVGAASNDILVIRAGSDVKSLYLLYLLKNDNFIDYMMSSAKGVKMPRGDIESIRNYPVFVPEREEQTKIAGCLSSLDDVITTNNKKLDSLKLHKKGLLQKLFPDEGKSVPELGFTCNVKWNKKTFEEVYSLKTTNSLSRDKLNYDEGLVKNIHYGDIHTKFSTLFDITKESVPFINAEIALDKVKEESYCQEGDMVFADASEDIDDVGKSIELINLNGEKLLSGLHTILARQKGSYLVKGFGGYLFKSEVLRKQIQKESQGAKVLGISATRISKIDVVYPIEQSEQQRIVDCLSSLDKLIDTQTKKIEILNIYKKGLMQQLFPEIKEAIA</sequence>
<accession>A0ACC7R9L7</accession>
<dbReference type="Proteomes" id="UP001354073">
    <property type="component" value="Unassembled WGS sequence"/>
</dbReference>
<name>A0ACC7R9L7_9VIBR</name>
<proteinExistence type="predicted"/>
<evidence type="ECO:0000313" key="2">
    <source>
        <dbReference type="Proteomes" id="UP001354073"/>
    </source>
</evidence>
<protein>
    <submittedName>
        <fullName evidence="1">Restriction endonuclease subunit S</fullName>
        <ecNumber evidence="1">3.1.21.-</ecNumber>
    </submittedName>
</protein>
<dbReference type="EC" id="3.1.21.-" evidence="1"/>
<dbReference type="EMBL" id="JAVHXJ020000037">
    <property type="protein sequence ID" value="MGI1897870.1"/>
    <property type="molecule type" value="Genomic_DNA"/>
</dbReference>
<keyword evidence="1" id="KW-0540">Nuclease</keyword>
<reference evidence="1" key="1">
    <citation type="submission" date="2024-11" db="EMBL/GenBank/DDBJ databases">
        <title>Identification of new Vibrio campbellii strains harboring the pVA1 plasmid isolated from Penaeus vannamei postlarvae affected by outbreaks of acute hepatopancreatic necrosis disease (AHPND) in Mexico.</title>
        <authorList>
            <person name="Gomez-Gil B."/>
            <person name="Enciso-Ibarra J."/>
        </authorList>
    </citation>
    <scope>NUCLEOTIDE SEQUENCE</scope>
    <source>
        <strain evidence="1">M270204</strain>
    </source>
</reference>
<gene>
    <name evidence="1" type="ORF">REH74_010090</name>
</gene>
<keyword evidence="1" id="KW-0378">Hydrolase</keyword>
<organism evidence="1 2">
    <name type="scientific">Vibrio campbellii</name>
    <dbReference type="NCBI Taxonomy" id="680"/>
    <lineage>
        <taxon>Bacteria</taxon>
        <taxon>Pseudomonadati</taxon>
        <taxon>Pseudomonadota</taxon>
        <taxon>Gammaproteobacteria</taxon>
        <taxon>Vibrionales</taxon>
        <taxon>Vibrionaceae</taxon>
        <taxon>Vibrio</taxon>
    </lineage>
</organism>
<comment type="caution">
    <text evidence="1">The sequence shown here is derived from an EMBL/GenBank/DDBJ whole genome shotgun (WGS) entry which is preliminary data.</text>
</comment>
<evidence type="ECO:0000313" key="1">
    <source>
        <dbReference type="EMBL" id="MGI1897870.1"/>
    </source>
</evidence>
<keyword evidence="1" id="KW-0255">Endonuclease</keyword>